<dbReference type="EMBL" id="JBJUIK010000011">
    <property type="protein sequence ID" value="KAL3512213.1"/>
    <property type="molecule type" value="Genomic_DNA"/>
</dbReference>
<dbReference type="Pfam" id="PF00078">
    <property type="entry name" value="RVT_1"/>
    <property type="match status" value="1"/>
</dbReference>
<dbReference type="PANTHER" id="PTHR33116">
    <property type="entry name" value="REVERSE TRANSCRIPTASE ZINC-BINDING DOMAIN-CONTAINING PROTEIN-RELATED-RELATED"/>
    <property type="match status" value="1"/>
</dbReference>
<feature type="domain" description="Reverse transcriptase" evidence="1">
    <location>
        <begin position="1"/>
        <end position="149"/>
    </location>
</feature>
<proteinExistence type="predicted"/>
<organism evidence="2 3">
    <name type="scientific">Cinchona calisaya</name>
    <dbReference type="NCBI Taxonomy" id="153742"/>
    <lineage>
        <taxon>Eukaryota</taxon>
        <taxon>Viridiplantae</taxon>
        <taxon>Streptophyta</taxon>
        <taxon>Embryophyta</taxon>
        <taxon>Tracheophyta</taxon>
        <taxon>Spermatophyta</taxon>
        <taxon>Magnoliopsida</taxon>
        <taxon>eudicotyledons</taxon>
        <taxon>Gunneridae</taxon>
        <taxon>Pentapetalae</taxon>
        <taxon>asterids</taxon>
        <taxon>lamiids</taxon>
        <taxon>Gentianales</taxon>
        <taxon>Rubiaceae</taxon>
        <taxon>Cinchonoideae</taxon>
        <taxon>Cinchoneae</taxon>
        <taxon>Cinchona</taxon>
    </lineage>
</organism>
<gene>
    <name evidence="2" type="ORF">ACH5RR_024930</name>
</gene>
<keyword evidence="3" id="KW-1185">Reference proteome</keyword>
<dbReference type="InterPro" id="IPR043502">
    <property type="entry name" value="DNA/RNA_pol_sf"/>
</dbReference>
<accession>A0ABD2YZ92</accession>
<dbReference type="InterPro" id="IPR000477">
    <property type="entry name" value="RT_dom"/>
</dbReference>
<evidence type="ECO:0000313" key="3">
    <source>
        <dbReference type="Proteomes" id="UP001630127"/>
    </source>
</evidence>
<sequence length="210" mass="24412">MACITSVSYQVLFNGTMTESFTLGRGIYQSDPLSPYLFIICLDLLIRNFMYCCSNKLMPPLRASRFGPQVLMLAFADDCILFFKTDRKSCEPIEKLLQNFEQASGQKLNRNKSSLYFSPNTPRQDQRMVRRLFGVQKAKEKDRYLGSFIQEKLKNSDFFFLVDKTKTRMMIGIQNLCHRLKGFVWRNITWNQLLMTSCPLSSFPVSTLKN</sequence>
<name>A0ABD2YZ92_9GENT</name>
<dbReference type="Proteomes" id="UP001630127">
    <property type="component" value="Unassembled WGS sequence"/>
</dbReference>
<evidence type="ECO:0000313" key="2">
    <source>
        <dbReference type="EMBL" id="KAL3512213.1"/>
    </source>
</evidence>
<reference evidence="2 3" key="1">
    <citation type="submission" date="2024-11" db="EMBL/GenBank/DDBJ databases">
        <title>A near-complete genome assembly of Cinchona calisaya.</title>
        <authorList>
            <person name="Lian D.C."/>
            <person name="Zhao X.W."/>
            <person name="Wei L."/>
        </authorList>
    </citation>
    <scope>NUCLEOTIDE SEQUENCE [LARGE SCALE GENOMIC DNA]</scope>
    <source>
        <tissue evidence="2">Nenye</tissue>
    </source>
</reference>
<evidence type="ECO:0000259" key="1">
    <source>
        <dbReference type="PROSITE" id="PS50878"/>
    </source>
</evidence>
<dbReference type="AlphaFoldDB" id="A0ABD2YZ92"/>
<protein>
    <recommendedName>
        <fullName evidence="1">Reverse transcriptase domain-containing protein</fullName>
    </recommendedName>
</protein>
<dbReference type="PROSITE" id="PS50878">
    <property type="entry name" value="RT_POL"/>
    <property type="match status" value="1"/>
</dbReference>
<comment type="caution">
    <text evidence="2">The sequence shown here is derived from an EMBL/GenBank/DDBJ whole genome shotgun (WGS) entry which is preliminary data.</text>
</comment>
<dbReference type="PANTHER" id="PTHR33116:SF86">
    <property type="entry name" value="REVERSE TRANSCRIPTASE DOMAIN-CONTAINING PROTEIN"/>
    <property type="match status" value="1"/>
</dbReference>
<dbReference type="SUPFAM" id="SSF56672">
    <property type="entry name" value="DNA/RNA polymerases"/>
    <property type="match status" value="1"/>
</dbReference>